<dbReference type="OrthoDB" id="2157498at2759"/>
<proteinExistence type="predicted"/>
<keyword evidence="3" id="KW-1185">Reference proteome</keyword>
<dbReference type="EMBL" id="VAHF01000001">
    <property type="protein sequence ID" value="TXG73260.1"/>
    <property type="molecule type" value="Genomic_DNA"/>
</dbReference>
<gene>
    <name evidence="2" type="ORF">EZV62_001839</name>
</gene>
<evidence type="ECO:0000313" key="2">
    <source>
        <dbReference type="EMBL" id="TXG73260.1"/>
    </source>
</evidence>
<dbReference type="Proteomes" id="UP000323000">
    <property type="component" value="Chromosome 1"/>
</dbReference>
<organism evidence="2 3">
    <name type="scientific">Acer yangbiense</name>
    <dbReference type="NCBI Taxonomy" id="1000413"/>
    <lineage>
        <taxon>Eukaryota</taxon>
        <taxon>Viridiplantae</taxon>
        <taxon>Streptophyta</taxon>
        <taxon>Embryophyta</taxon>
        <taxon>Tracheophyta</taxon>
        <taxon>Spermatophyta</taxon>
        <taxon>Magnoliopsida</taxon>
        <taxon>eudicotyledons</taxon>
        <taxon>Gunneridae</taxon>
        <taxon>Pentapetalae</taxon>
        <taxon>rosids</taxon>
        <taxon>malvids</taxon>
        <taxon>Sapindales</taxon>
        <taxon>Sapindaceae</taxon>
        <taxon>Hippocastanoideae</taxon>
        <taxon>Acereae</taxon>
        <taxon>Acer</taxon>
    </lineage>
</organism>
<accession>A0A5C7IVB4</accession>
<dbReference type="AlphaFoldDB" id="A0A5C7IVB4"/>
<dbReference type="PANTHER" id="PTHR36485:SF1">
    <property type="entry name" value="TRANSMEMBRANE PROTEIN"/>
    <property type="match status" value="1"/>
</dbReference>
<feature type="transmembrane region" description="Helical" evidence="1">
    <location>
        <begin position="33"/>
        <end position="52"/>
    </location>
</feature>
<evidence type="ECO:0000313" key="3">
    <source>
        <dbReference type="Proteomes" id="UP000323000"/>
    </source>
</evidence>
<reference evidence="3" key="1">
    <citation type="journal article" date="2019" name="Gigascience">
        <title>De novo genome assembly of the endangered Acer yangbiense, a plant species with extremely small populations endemic to Yunnan Province, China.</title>
        <authorList>
            <person name="Yang J."/>
            <person name="Wariss H.M."/>
            <person name="Tao L."/>
            <person name="Zhang R."/>
            <person name="Yun Q."/>
            <person name="Hollingsworth P."/>
            <person name="Dao Z."/>
            <person name="Luo G."/>
            <person name="Guo H."/>
            <person name="Ma Y."/>
            <person name="Sun W."/>
        </authorList>
    </citation>
    <scope>NUCLEOTIDE SEQUENCE [LARGE SCALE GENOMIC DNA]</scope>
    <source>
        <strain evidence="3">cv. Malutang</strain>
    </source>
</reference>
<evidence type="ECO:0000256" key="1">
    <source>
        <dbReference type="SAM" id="Phobius"/>
    </source>
</evidence>
<keyword evidence="1" id="KW-0472">Membrane</keyword>
<sequence>MKRQVIGEGTYGVVYKAIDDTKEGMKTTAFWDWFLIVIGFVFFLGFLFTAVISKLLPVSDNLILSAIQNDSNDSLKVLLLLGAIDTSYRCSFCIFPLVEHEIVQACLMYLAPSLDVMAHQLMKQRMRGKPRVTALAMGKL</sequence>
<comment type="caution">
    <text evidence="2">The sequence shown here is derived from an EMBL/GenBank/DDBJ whole genome shotgun (WGS) entry which is preliminary data.</text>
</comment>
<keyword evidence="1" id="KW-0812">Transmembrane</keyword>
<dbReference type="PANTHER" id="PTHR36485">
    <property type="entry name" value="OS01G0939000 PROTEIN"/>
    <property type="match status" value="1"/>
</dbReference>
<name>A0A5C7IVB4_9ROSI</name>
<protein>
    <submittedName>
        <fullName evidence="2">Uncharacterized protein</fullName>
    </submittedName>
</protein>
<keyword evidence="1" id="KW-1133">Transmembrane helix</keyword>